<feature type="coiled-coil region" evidence="5">
    <location>
        <begin position="277"/>
        <end position="342"/>
    </location>
</feature>
<dbReference type="PANTHER" id="PTHR44981:SF3">
    <property type="entry name" value="PERICENTRIN"/>
    <property type="match status" value="1"/>
</dbReference>
<comment type="caution">
    <text evidence="7">The sequence shown here is derived from an EMBL/GenBank/DDBJ whole genome shotgun (WGS) entry which is preliminary data.</text>
</comment>
<feature type="region of interest" description="Disordered" evidence="6">
    <location>
        <begin position="1539"/>
        <end position="1563"/>
    </location>
</feature>
<evidence type="ECO:0008006" key="9">
    <source>
        <dbReference type="Google" id="ProtNLM"/>
    </source>
</evidence>
<feature type="region of interest" description="Disordered" evidence="6">
    <location>
        <begin position="1638"/>
        <end position="1663"/>
    </location>
</feature>
<evidence type="ECO:0000313" key="8">
    <source>
        <dbReference type="Proteomes" id="UP001221898"/>
    </source>
</evidence>
<keyword evidence="2" id="KW-0963">Cytoplasm</keyword>
<keyword evidence="8" id="KW-1185">Reference proteome</keyword>
<evidence type="ECO:0000313" key="7">
    <source>
        <dbReference type="EMBL" id="KAJ8410097.1"/>
    </source>
</evidence>
<dbReference type="GO" id="GO:0007165">
    <property type="term" value="P:signal transduction"/>
    <property type="evidence" value="ECO:0007669"/>
    <property type="project" value="InterPro"/>
</dbReference>
<dbReference type="EMBL" id="JAINUG010000028">
    <property type="protein sequence ID" value="KAJ8410097.1"/>
    <property type="molecule type" value="Genomic_DNA"/>
</dbReference>
<feature type="coiled-coil region" evidence="5">
    <location>
        <begin position="1341"/>
        <end position="1460"/>
    </location>
</feature>
<feature type="coiled-coil region" evidence="5">
    <location>
        <begin position="76"/>
        <end position="117"/>
    </location>
</feature>
<evidence type="ECO:0000256" key="3">
    <source>
        <dbReference type="ARBA" id="ARBA00023054"/>
    </source>
</evidence>
<keyword evidence="3 5" id="KW-0175">Coiled coil</keyword>
<feature type="coiled-coil region" evidence="5">
    <location>
        <begin position="589"/>
        <end position="701"/>
    </location>
</feature>
<accession>A0AAD7WUV0</accession>
<dbReference type="PANTHER" id="PTHR44981">
    <property type="entry name" value="PERICENTRIN-LIKE PROTEIN, ISOFORM F"/>
    <property type="match status" value="1"/>
</dbReference>
<feature type="coiled-coil region" evidence="5">
    <location>
        <begin position="142"/>
        <end position="201"/>
    </location>
</feature>
<dbReference type="GO" id="GO:0005813">
    <property type="term" value="C:centrosome"/>
    <property type="evidence" value="ECO:0007669"/>
    <property type="project" value="UniProtKB-SubCell"/>
</dbReference>
<feature type="coiled-coil region" evidence="5">
    <location>
        <begin position="752"/>
        <end position="874"/>
    </location>
</feature>
<dbReference type="GO" id="GO:0060090">
    <property type="term" value="F:molecular adaptor activity"/>
    <property type="evidence" value="ECO:0007669"/>
    <property type="project" value="InterPro"/>
</dbReference>
<evidence type="ECO:0000256" key="4">
    <source>
        <dbReference type="ARBA" id="ARBA00023212"/>
    </source>
</evidence>
<feature type="coiled-coil region" evidence="5">
    <location>
        <begin position="471"/>
        <end position="533"/>
    </location>
</feature>
<comment type="subcellular location">
    <subcellularLocation>
        <location evidence="1">Cytoplasm</location>
        <location evidence="1">Cytoskeleton</location>
        <location evidence="1">Microtubule organizing center</location>
        <location evidence="1">Centrosome</location>
    </subcellularLocation>
</comment>
<name>A0AAD7WUV0_9TELE</name>
<protein>
    <recommendedName>
        <fullName evidence="9">Pericentrin/AKAP-450 centrosomal targeting domain-containing protein</fullName>
    </recommendedName>
</protein>
<gene>
    <name evidence="7" type="ORF">AAFF_G00211380</name>
</gene>
<keyword evidence="4" id="KW-0206">Cytoskeleton</keyword>
<feature type="coiled-coil region" evidence="5">
    <location>
        <begin position="1131"/>
        <end position="1309"/>
    </location>
</feature>
<evidence type="ECO:0000256" key="5">
    <source>
        <dbReference type="SAM" id="Coils"/>
    </source>
</evidence>
<sequence>MDERQGKREDGKVKITQDQRHFLMEKNTELQQNQGIEETALSLPEDALSIRDQEVAELRNDVCRVMSLEYNTDTLLQKLGAELEAERDVSQQERERASRFQQLLRVTETERSRMEEQLAPVQVDWNSAKVHSHEALQDKTEKEELNSDIVRLTSVVQELQNRLKEEEETRRHLRDKYEADISNYELQLQTLEEDKEIYLAQLARDHFSGWNLPSASLRVSSCVVESLEDHSLLEQEGSDRFQLDGEVVLQRSVSQSYDFKNLHDSLDKIDLGKALLIQQCRDLAMQLEAREKQLKELQGEIHTSAKEVPEALERWSKATEALECVQQELEAERELRLRCEETLSSKTQEGDNLRDELQSCLQTQQEREERSRANLITELGEENELLLVQLRLQEQLVKDVLEKKLAGDSVTNELQALFGRQLSVLQEQRDRLQDMLDSQQAKILTTFELLGQRTLEVDSSLEELHHLQIGLAEGEESLLRADKEKTDLETRLVNAEQALRQGAQEKAAQESRAAELEIRAKNAENILKTAQAAFQTQLKDKDLDLQKLVAEREKVDMEHREKESALETDLARIRASLGDQERAHAVAMETLLRKEAEKLHNAVEEAADQLRGAQQEETFRLEEKHKEEVNDFNEEMQRKLSDLKVVLEEEQKKPIALIKQVHEREYQREMAELAARQREALNQLSAELKESMEAAHQAELLQTQAQQALELEALRLNLTNLHAAQLEVSQSALQRNKEVALESLRVGWSQDIAALQAQQQAELEKIREQAQRVEQQHRQEKDDLKHAWETQMLKDKTWMEEQQANHIEALKAEWQRESEQAQGELRSSLAETQESLSVARTQLEELRACRDQELHRLEEELSRARSEHDAATRVAEDLVASHKGVLQKHQDHARHLEELSVAGAERERQLQQQVERLQAEHMTLKSSSEQEVGHLLTQLECMRVSRQELEGLREQLLARSSQVEDVERLKREFSQQRRDIQEHNQSELESLRAYFEQRLRATEESYREEVGLLQRRLVKGAEENTALQAGDGSFLWEEKADEERNNLLAEINVKLENHKEELDSLRVQLEERHKQDLEHLRASMALMYREQVLQVKIDITDRYFSQIQDLKTKHSLELEQQRAKLSDSHVKEIIKLRLQSAQEAARQVERELEERGRALAEEYQAWMAQVHSEKARVQDLEAQMAALQKGHEERLKQVEEQRQEVVRRAEEKLKRDFVEQLRVTVLKARGQEREMVALELSREKEEELGRLRAELLNQAEGRLSALRVELERVAAEERGALGQRVRGLEEQLEEEQRRLRALRRGLEKERDPRILLVGQRIQAQYERELLTAKRTMAMEVRELNALLLEQAEAKLQEAQSRFQQQQKEVEEKLRQEQEAAVRELTKKHQEELESQKALLHEHVRKLELLEVDRRNSEETPRQGQGAELDALCAGLRIKHRAELEAQEAELQARHREDRDELEVQMLTNMDTLESTYLAEIQSIRDEQDRALQALRDSFDEARRETVRGHAAEVDRLRAQHRAQLGFITGELRRELAQVHMEESPATESEQGNGQEPRVEEQKPAEMDAVVTALQPGDGPTLDCGNLLSELRAELRSVAEERRRLLEAHRLLQKVLQEVVRRTITTEEEIHRQIGICVEPGLNHGGGPRTKRPPGGSENTPDEGRSTLWFSDRALTQKQPLLQDTGLHLYLRLPSTVIFTELSNDFSG</sequence>
<feature type="coiled-coil region" evidence="5">
    <location>
        <begin position="1048"/>
        <end position="1075"/>
    </location>
</feature>
<evidence type="ECO:0000256" key="6">
    <source>
        <dbReference type="SAM" id="MobiDB-lite"/>
    </source>
</evidence>
<evidence type="ECO:0000256" key="1">
    <source>
        <dbReference type="ARBA" id="ARBA00004300"/>
    </source>
</evidence>
<reference evidence="7" key="1">
    <citation type="journal article" date="2023" name="Science">
        <title>Genome structures resolve the early diversification of teleost fishes.</title>
        <authorList>
            <person name="Parey E."/>
            <person name="Louis A."/>
            <person name="Montfort J."/>
            <person name="Bouchez O."/>
            <person name="Roques C."/>
            <person name="Iampietro C."/>
            <person name="Lluch J."/>
            <person name="Castinel A."/>
            <person name="Donnadieu C."/>
            <person name="Desvignes T."/>
            <person name="Floi Bucao C."/>
            <person name="Jouanno E."/>
            <person name="Wen M."/>
            <person name="Mejri S."/>
            <person name="Dirks R."/>
            <person name="Jansen H."/>
            <person name="Henkel C."/>
            <person name="Chen W.J."/>
            <person name="Zahm M."/>
            <person name="Cabau C."/>
            <person name="Klopp C."/>
            <person name="Thompson A.W."/>
            <person name="Robinson-Rechavi M."/>
            <person name="Braasch I."/>
            <person name="Lecointre G."/>
            <person name="Bobe J."/>
            <person name="Postlethwait J.H."/>
            <person name="Berthelot C."/>
            <person name="Roest Crollius H."/>
            <person name="Guiguen Y."/>
        </authorList>
    </citation>
    <scope>NUCLEOTIDE SEQUENCE</scope>
    <source>
        <strain evidence="7">NC1722</strain>
    </source>
</reference>
<evidence type="ECO:0000256" key="2">
    <source>
        <dbReference type="ARBA" id="ARBA00022490"/>
    </source>
</evidence>
<organism evidence="7 8">
    <name type="scientific">Aldrovandia affinis</name>
    <dbReference type="NCBI Taxonomy" id="143900"/>
    <lineage>
        <taxon>Eukaryota</taxon>
        <taxon>Metazoa</taxon>
        <taxon>Chordata</taxon>
        <taxon>Craniata</taxon>
        <taxon>Vertebrata</taxon>
        <taxon>Euteleostomi</taxon>
        <taxon>Actinopterygii</taxon>
        <taxon>Neopterygii</taxon>
        <taxon>Teleostei</taxon>
        <taxon>Notacanthiformes</taxon>
        <taxon>Halosauridae</taxon>
        <taxon>Aldrovandia</taxon>
    </lineage>
</organism>
<dbReference type="Proteomes" id="UP001221898">
    <property type="component" value="Unassembled WGS sequence"/>
</dbReference>
<dbReference type="InterPro" id="IPR028745">
    <property type="entry name" value="AKAP9/Pericentrin"/>
</dbReference>
<proteinExistence type="predicted"/>